<dbReference type="Proteomes" id="UP001499930">
    <property type="component" value="Unassembled WGS sequence"/>
</dbReference>
<dbReference type="EMBL" id="BAAAWD010000010">
    <property type="protein sequence ID" value="GAA3012854.1"/>
    <property type="molecule type" value="Genomic_DNA"/>
</dbReference>
<evidence type="ECO:0000313" key="5">
    <source>
        <dbReference type="Proteomes" id="UP001499930"/>
    </source>
</evidence>
<feature type="region of interest" description="Disordered" evidence="1">
    <location>
        <begin position="158"/>
        <end position="238"/>
    </location>
</feature>
<keyword evidence="5" id="KW-1185">Reference proteome</keyword>
<feature type="region of interest" description="Disordered" evidence="1">
    <location>
        <begin position="34"/>
        <end position="60"/>
    </location>
</feature>
<proteinExistence type="predicted"/>
<gene>
    <name evidence="4" type="ORF">GCM10017559_39910</name>
</gene>
<feature type="domain" description="F5/8 type C" evidence="3">
    <location>
        <begin position="20"/>
        <end position="156"/>
    </location>
</feature>
<dbReference type="InterPro" id="IPR000421">
    <property type="entry name" value="FA58C"/>
</dbReference>
<dbReference type="PANTHER" id="PTHR34154:SF3">
    <property type="entry name" value="ALKALI-SENSITIVE LINKAGE PROTEIN 1"/>
    <property type="match status" value="1"/>
</dbReference>
<accession>A0ABP6KIX4</accession>
<feature type="signal peptide" evidence="2">
    <location>
        <begin position="1"/>
        <end position="27"/>
    </location>
</feature>
<dbReference type="Gene3D" id="2.60.120.260">
    <property type="entry name" value="Galactose-binding domain-like"/>
    <property type="match status" value="1"/>
</dbReference>
<feature type="compositionally biased region" description="Low complexity" evidence="1">
    <location>
        <begin position="158"/>
        <end position="225"/>
    </location>
</feature>
<dbReference type="InterPro" id="IPR053183">
    <property type="entry name" value="ASL1"/>
</dbReference>
<dbReference type="Pfam" id="PF00754">
    <property type="entry name" value="F5_F8_type_C"/>
    <property type="match status" value="1"/>
</dbReference>
<organism evidence="4 5">
    <name type="scientific">Streptosporangium longisporum</name>
    <dbReference type="NCBI Taxonomy" id="46187"/>
    <lineage>
        <taxon>Bacteria</taxon>
        <taxon>Bacillati</taxon>
        <taxon>Actinomycetota</taxon>
        <taxon>Actinomycetes</taxon>
        <taxon>Streptosporangiales</taxon>
        <taxon>Streptosporangiaceae</taxon>
        <taxon>Streptosporangium</taxon>
    </lineage>
</organism>
<dbReference type="SUPFAM" id="SSF49785">
    <property type="entry name" value="Galactose-binding domain-like"/>
    <property type="match status" value="1"/>
</dbReference>
<keyword evidence="2" id="KW-0732">Signal</keyword>
<sequence length="481" mass="50586">MRRTALAGVLAAVLGASVTGGALPAGAAETPVSQGRAALASSSERGDLSPAAAVDGRNDTRWSSRFDDPQWLQVDLGRPTAIKKIVLNWEHAYATAFRIQTSDGGGRWRTVHRTTAGKGGVQTLDVSATGRYVRLHATERSSRYGVSLWEFQVFGKGTASPAPSATPTTSTVPKPSSTPTRTPTSGPSATPSRTPGTGPSATPTTSTTPRPSTTPTRTPTSGPSTPATPVPEVPAETSAKKGVGVWQAPGVSAALAASGASWYYTWAPHHNGVTTPASAEFVPMIWGAASVTDQNLAQAKAAGPYLLGFNEPDLAEQSNMSVEKALSLWPRLTATGQKIGSPAVAYGGDTPGGWLDRFMTGASQKGYRVDFITLHWYGGDFRTEAAVGQLRSYIQAVYERYRKPIWLTEFALIDFSNGVRFPTDAQQAAFVTASTKMLASLPYVQRYAWFGLPSSDTEPNSGLFRSNGAATAAGRAFQAAG</sequence>
<dbReference type="SUPFAM" id="SSF51445">
    <property type="entry name" value="(Trans)glycosidases"/>
    <property type="match status" value="1"/>
</dbReference>
<dbReference type="PROSITE" id="PS50022">
    <property type="entry name" value="FA58C_3"/>
    <property type="match status" value="1"/>
</dbReference>
<dbReference type="PANTHER" id="PTHR34154">
    <property type="entry name" value="ALKALI-SENSITIVE LINKAGE PROTEIN 1"/>
    <property type="match status" value="1"/>
</dbReference>
<evidence type="ECO:0000256" key="2">
    <source>
        <dbReference type="SAM" id="SignalP"/>
    </source>
</evidence>
<feature type="chain" id="PRO_5045359987" description="F5/8 type C domain-containing protein" evidence="2">
    <location>
        <begin position="28"/>
        <end position="481"/>
    </location>
</feature>
<comment type="caution">
    <text evidence="4">The sequence shown here is derived from an EMBL/GenBank/DDBJ whole genome shotgun (WGS) entry which is preliminary data.</text>
</comment>
<dbReference type="InterPro" id="IPR008979">
    <property type="entry name" value="Galactose-bd-like_sf"/>
</dbReference>
<evidence type="ECO:0000313" key="4">
    <source>
        <dbReference type="EMBL" id="GAA3012854.1"/>
    </source>
</evidence>
<dbReference type="Pfam" id="PF11790">
    <property type="entry name" value="Glyco_hydro_cc"/>
    <property type="match status" value="1"/>
</dbReference>
<name>A0ABP6KIX4_9ACTN</name>
<dbReference type="InterPro" id="IPR017853">
    <property type="entry name" value="GH"/>
</dbReference>
<reference evidence="5" key="1">
    <citation type="journal article" date="2019" name="Int. J. Syst. Evol. Microbiol.">
        <title>The Global Catalogue of Microorganisms (GCM) 10K type strain sequencing project: providing services to taxonomists for standard genome sequencing and annotation.</title>
        <authorList>
            <consortium name="The Broad Institute Genomics Platform"/>
            <consortium name="The Broad Institute Genome Sequencing Center for Infectious Disease"/>
            <person name="Wu L."/>
            <person name="Ma J."/>
        </authorList>
    </citation>
    <scope>NUCLEOTIDE SEQUENCE [LARGE SCALE GENOMIC DNA]</scope>
    <source>
        <strain evidence="5">JCM 3106</strain>
    </source>
</reference>
<protein>
    <recommendedName>
        <fullName evidence="3">F5/8 type C domain-containing protein</fullName>
    </recommendedName>
</protein>
<dbReference type="InterPro" id="IPR024655">
    <property type="entry name" value="Asl1_glyco_hydro_catalytic"/>
</dbReference>
<evidence type="ECO:0000259" key="3">
    <source>
        <dbReference type="PROSITE" id="PS50022"/>
    </source>
</evidence>
<dbReference type="Gene3D" id="3.20.20.80">
    <property type="entry name" value="Glycosidases"/>
    <property type="match status" value="1"/>
</dbReference>
<evidence type="ECO:0000256" key="1">
    <source>
        <dbReference type="SAM" id="MobiDB-lite"/>
    </source>
</evidence>